<sequence>MADKVIDQLVNNATPAKLFTLVPVDNNILTYTSLTRLVMKASLFLLLGVLAVSATPALSIDRKPISEQAIAPADTMPKSARKKGKMATRKSGSAKVSDRVEEMRYRNSATDDGTAINNSNVTNYNSDAVTNAPTGVGSAAAGPAATPKPKKRKN</sequence>
<protein>
    <submittedName>
        <fullName evidence="3">Uncharacterized protein</fullName>
    </submittedName>
</protein>
<feature type="compositionally biased region" description="Basic residues" evidence="1">
    <location>
        <begin position="79"/>
        <end position="88"/>
    </location>
</feature>
<keyword evidence="2" id="KW-1133">Transmembrane helix</keyword>
<keyword evidence="2" id="KW-0812">Transmembrane</keyword>
<evidence type="ECO:0000256" key="1">
    <source>
        <dbReference type="SAM" id="MobiDB-lite"/>
    </source>
</evidence>
<feature type="transmembrane region" description="Helical" evidence="2">
    <location>
        <begin position="37"/>
        <end position="58"/>
    </location>
</feature>
<accession>A0A2T0S573</accession>
<feature type="compositionally biased region" description="Low complexity" evidence="1">
    <location>
        <begin position="132"/>
        <end position="147"/>
    </location>
</feature>
<proteinExistence type="predicted"/>
<evidence type="ECO:0000313" key="4">
    <source>
        <dbReference type="Proteomes" id="UP000238375"/>
    </source>
</evidence>
<keyword evidence="2" id="KW-0472">Membrane</keyword>
<evidence type="ECO:0000256" key="2">
    <source>
        <dbReference type="SAM" id="Phobius"/>
    </source>
</evidence>
<feature type="compositionally biased region" description="Basic and acidic residues" evidence="1">
    <location>
        <begin position="96"/>
        <end position="105"/>
    </location>
</feature>
<feature type="compositionally biased region" description="Polar residues" evidence="1">
    <location>
        <begin position="107"/>
        <end position="131"/>
    </location>
</feature>
<dbReference type="AlphaFoldDB" id="A0A2T0S573"/>
<evidence type="ECO:0000313" key="3">
    <source>
        <dbReference type="EMBL" id="PRY28570.1"/>
    </source>
</evidence>
<organism evidence="3 4">
    <name type="scientific">Spirosoma oryzae</name>
    <dbReference type="NCBI Taxonomy" id="1469603"/>
    <lineage>
        <taxon>Bacteria</taxon>
        <taxon>Pseudomonadati</taxon>
        <taxon>Bacteroidota</taxon>
        <taxon>Cytophagia</taxon>
        <taxon>Cytophagales</taxon>
        <taxon>Cytophagaceae</taxon>
        <taxon>Spirosoma</taxon>
    </lineage>
</organism>
<reference evidence="3 4" key="1">
    <citation type="submission" date="2018-03" db="EMBL/GenBank/DDBJ databases">
        <title>Genomic Encyclopedia of Archaeal and Bacterial Type Strains, Phase II (KMG-II): from individual species to whole genera.</title>
        <authorList>
            <person name="Goeker M."/>
        </authorList>
    </citation>
    <scope>NUCLEOTIDE SEQUENCE [LARGE SCALE GENOMIC DNA]</scope>
    <source>
        <strain evidence="3 4">DSM 28354</strain>
    </source>
</reference>
<dbReference type="EMBL" id="PVTE01000029">
    <property type="protein sequence ID" value="PRY28570.1"/>
    <property type="molecule type" value="Genomic_DNA"/>
</dbReference>
<gene>
    <name evidence="3" type="ORF">CLV58_12949</name>
</gene>
<keyword evidence="4" id="KW-1185">Reference proteome</keyword>
<name>A0A2T0S573_9BACT</name>
<feature type="region of interest" description="Disordered" evidence="1">
    <location>
        <begin position="70"/>
        <end position="154"/>
    </location>
</feature>
<dbReference type="Proteomes" id="UP000238375">
    <property type="component" value="Unassembled WGS sequence"/>
</dbReference>
<comment type="caution">
    <text evidence="3">The sequence shown here is derived from an EMBL/GenBank/DDBJ whole genome shotgun (WGS) entry which is preliminary data.</text>
</comment>